<dbReference type="Gene3D" id="1.20.1260.10">
    <property type="match status" value="1"/>
</dbReference>
<dbReference type="EMBL" id="CP009416">
    <property type="protein sequence ID" value="AJD92943.1"/>
    <property type="molecule type" value="Genomic_DNA"/>
</dbReference>
<dbReference type="Proteomes" id="UP000031449">
    <property type="component" value="Chromosome"/>
</dbReference>
<evidence type="ECO:0000313" key="2">
    <source>
        <dbReference type="Proteomes" id="UP000031449"/>
    </source>
</evidence>
<evidence type="ECO:0000313" key="1">
    <source>
        <dbReference type="EMBL" id="AJD92943.1"/>
    </source>
</evidence>
<gene>
    <name evidence="1" type="ORF">JMA_36260</name>
</gene>
<keyword evidence="2" id="KW-1185">Reference proteome</keyword>
<protein>
    <submittedName>
        <fullName evidence="1">Uncharacterized protein</fullName>
    </submittedName>
</protein>
<reference evidence="1 2" key="1">
    <citation type="submission" date="2014-08" db="EMBL/GenBank/DDBJ databases">
        <title>Complete genome of a marine bacteria Jeotgalibacillus malaysiensis.</title>
        <authorList>
            <person name="Yaakop A.S."/>
            <person name="Chan K.-G."/>
            <person name="Goh K.M."/>
        </authorList>
    </citation>
    <scope>NUCLEOTIDE SEQUENCE [LARGE SCALE GENOMIC DNA]</scope>
    <source>
        <strain evidence="1 2">D5</strain>
    </source>
</reference>
<organism evidence="1 2">
    <name type="scientific">Jeotgalibacillus malaysiensis</name>
    <dbReference type="NCBI Taxonomy" id="1508404"/>
    <lineage>
        <taxon>Bacteria</taxon>
        <taxon>Bacillati</taxon>
        <taxon>Bacillota</taxon>
        <taxon>Bacilli</taxon>
        <taxon>Bacillales</taxon>
        <taxon>Caryophanaceae</taxon>
        <taxon>Jeotgalibacillus</taxon>
    </lineage>
</organism>
<dbReference type="AlphaFoldDB" id="A0A0B5AWI2"/>
<proteinExistence type="predicted"/>
<dbReference type="BioCyc" id="JESP1508404:G14D9-12907-MONOMER"/>
<dbReference type="InterPro" id="IPR012347">
    <property type="entry name" value="Ferritin-like"/>
</dbReference>
<dbReference type="HOGENOM" id="CLU_3311104_0_0_9"/>
<dbReference type="KEGG" id="jeo:JMA_36260"/>
<accession>A0A0B5AWI2</accession>
<dbReference type="STRING" id="1508404.JMA_36260"/>
<name>A0A0B5AWI2_9BACL</name>
<sequence length="39" mass="4606">MYDRFLTMNIPNDVRFVFSQLRNASFNHLAAFERGAARE</sequence>